<keyword evidence="4" id="KW-0539">Nucleus</keyword>
<dbReference type="Proteomes" id="UP001367508">
    <property type="component" value="Unassembled WGS sequence"/>
</dbReference>
<evidence type="ECO:0000256" key="2">
    <source>
        <dbReference type="ARBA" id="ARBA00004496"/>
    </source>
</evidence>
<comment type="caution">
    <text evidence="5">The sequence shown here is derived from an EMBL/GenBank/DDBJ whole genome shotgun (WGS) entry which is preliminary data.</text>
</comment>
<dbReference type="AlphaFoldDB" id="A0AAN9MRG1"/>
<organism evidence="5 6">
    <name type="scientific">Canavalia gladiata</name>
    <name type="common">Sword bean</name>
    <name type="synonym">Dolichos gladiatus</name>
    <dbReference type="NCBI Taxonomy" id="3824"/>
    <lineage>
        <taxon>Eukaryota</taxon>
        <taxon>Viridiplantae</taxon>
        <taxon>Streptophyta</taxon>
        <taxon>Embryophyta</taxon>
        <taxon>Tracheophyta</taxon>
        <taxon>Spermatophyta</taxon>
        <taxon>Magnoliopsida</taxon>
        <taxon>eudicotyledons</taxon>
        <taxon>Gunneridae</taxon>
        <taxon>Pentapetalae</taxon>
        <taxon>rosids</taxon>
        <taxon>fabids</taxon>
        <taxon>Fabales</taxon>
        <taxon>Fabaceae</taxon>
        <taxon>Papilionoideae</taxon>
        <taxon>50 kb inversion clade</taxon>
        <taxon>NPAAA clade</taxon>
        <taxon>indigoferoid/millettioid clade</taxon>
        <taxon>Phaseoleae</taxon>
        <taxon>Canavalia</taxon>
    </lineage>
</organism>
<evidence type="ECO:0000256" key="1">
    <source>
        <dbReference type="ARBA" id="ARBA00004123"/>
    </source>
</evidence>
<evidence type="ECO:0000313" key="5">
    <source>
        <dbReference type="EMBL" id="KAK7359236.1"/>
    </source>
</evidence>
<comment type="subcellular location">
    <subcellularLocation>
        <location evidence="2">Cytoplasm</location>
    </subcellularLocation>
    <subcellularLocation>
        <location evidence="1">Nucleus</location>
    </subcellularLocation>
</comment>
<accession>A0AAN9MRG1</accession>
<proteinExistence type="predicted"/>
<evidence type="ECO:0008006" key="7">
    <source>
        <dbReference type="Google" id="ProtNLM"/>
    </source>
</evidence>
<keyword evidence="6" id="KW-1185">Reference proteome</keyword>
<evidence type="ECO:0000256" key="4">
    <source>
        <dbReference type="ARBA" id="ARBA00023242"/>
    </source>
</evidence>
<name>A0AAN9MRG1_CANGL</name>
<dbReference type="EMBL" id="JAYMYQ010000001">
    <property type="protein sequence ID" value="KAK7359236.1"/>
    <property type="molecule type" value="Genomic_DNA"/>
</dbReference>
<dbReference type="GO" id="GO:0005737">
    <property type="term" value="C:cytoplasm"/>
    <property type="evidence" value="ECO:0007669"/>
    <property type="project" value="UniProtKB-SubCell"/>
</dbReference>
<dbReference type="PANTHER" id="PTHR31250:SF14">
    <property type="entry name" value="IQ DOMAIN-CONTAINING PROTEIN IQM2"/>
    <property type="match status" value="1"/>
</dbReference>
<sequence length="739" mass="83897">MSCHGSAVFHSDSLLHHFNALQILFFFLVFESLDWFCCHMGISFSCPFAKYSDVEDGLASVVVKSINFGSDEVKTPVRSVSFKDQDLEPTILKSLGSGKMTIETSVSFKRKDMDNIISSNSLSFDKEENMSISRTSKKSKEMDDLPFKSECQVETIQSALLNPNSPKHIAALKLQKVYKSFRTRRKLADCAILVEQSWWKLLDFAELKRSSISFFEIEKHETAVSRWSRARTRAAKVGKGLSKDDKAQKLALQHWLEAIDPRHRYGHNLHFYYDKWLQCQSREPFFYWLDIGEGKEVNLEKCSRSKLQQQCIKYLGPMERLAYEVVVEDGKFFFKQSGELLNTTGEDALAKWIFVLSTSKTLYVGKKTKGSFQHSSFLAGGATSSAGRLVVDHGVLKAVWPHSGHYRPTQQNFKEFISFLQENNVNLSDVKMYPVDEIDELGSLRSSGHLRSHSSEEDFTENMNVMETEETIVQDTVAEKDNLIETNRTSAFITPSKRQFQILGRELSKLEIPKRSLVFEGVENEKGGIMQSCVNFEMESPTGGQETTQAFVSELDHTISKKDSSDDNDVETIPQESILKRINSHKEMRSYQLGKQLSCKWTTGAGPRIGCVRDYPCELQFRALEKVNLSPRSGSRFKSSFTPRTATGLSSSCFSTVTSLYGDTTIEPQLENKSMPQRCEHKSRSEFSPLIRGTSVIPVIHMNWNLLVCTQNRTLFIVLLIANLDFSLLITIFTNHFPG</sequence>
<dbReference type="GO" id="GO:0005634">
    <property type="term" value="C:nucleus"/>
    <property type="evidence" value="ECO:0007669"/>
    <property type="project" value="UniProtKB-SubCell"/>
</dbReference>
<dbReference type="InterPro" id="IPR044159">
    <property type="entry name" value="IQM"/>
</dbReference>
<evidence type="ECO:0000313" key="6">
    <source>
        <dbReference type="Proteomes" id="UP001367508"/>
    </source>
</evidence>
<dbReference type="PANTHER" id="PTHR31250">
    <property type="entry name" value="IQ DOMAIN-CONTAINING PROTEIN IQM3"/>
    <property type="match status" value="1"/>
</dbReference>
<keyword evidence="3" id="KW-0963">Cytoplasm</keyword>
<protein>
    <recommendedName>
        <fullName evidence="7">IQ domain-containing protein IQM2-like</fullName>
    </recommendedName>
</protein>
<reference evidence="5 6" key="1">
    <citation type="submission" date="2024-01" db="EMBL/GenBank/DDBJ databases">
        <title>The genomes of 5 underutilized Papilionoideae crops provide insights into root nodulation and disease resistanc.</title>
        <authorList>
            <person name="Jiang F."/>
        </authorList>
    </citation>
    <scope>NUCLEOTIDE SEQUENCE [LARGE SCALE GENOMIC DNA]</scope>
    <source>
        <strain evidence="5">LVBAO_FW01</strain>
        <tissue evidence="5">Leaves</tissue>
    </source>
</reference>
<evidence type="ECO:0000256" key="3">
    <source>
        <dbReference type="ARBA" id="ARBA00022490"/>
    </source>
</evidence>
<gene>
    <name evidence="5" type="ORF">VNO77_01188</name>
</gene>